<evidence type="ECO:0000313" key="1">
    <source>
        <dbReference type="EMBL" id="KDR42021.1"/>
    </source>
</evidence>
<reference evidence="1 2" key="1">
    <citation type="submission" date="2014-03" db="EMBL/GenBank/DDBJ databases">
        <title>Draft Genome Sequences of Four Burkholderia Strains.</title>
        <authorList>
            <person name="Liu X.Y."/>
            <person name="Li C.X."/>
            <person name="Xu J.H."/>
        </authorList>
    </citation>
    <scope>NUCLEOTIDE SEQUENCE [LARGE SCALE GENOMIC DNA]</scope>
    <source>
        <strain evidence="1 2">DSM 50014</strain>
    </source>
</reference>
<dbReference type="AlphaFoldDB" id="A0A069PXA0"/>
<sequence>MDAALKSSDPTLHVFEQEGEWHWGITIDRPTGIGMKVVAFSEEGFGSEAEAREDGEYVLRAEDWKSKQSWRRTERSQRYL</sequence>
<comment type="caution">
    <text evidence="1">The sequence shown here is derived from an EMBL/GenBank/DDBJ whole genome shotgun (WGS) entry which is preliminary data.</text>
</comment>
<gene>
    <name evidence="1" type="ORF">BG61_13995</name>
</gene>
<accession>A0A069PXA0</accession>
<dbReference type="RefSeq" id="WP_035938875.1">
    <property type="nucleotide sequence ID" value="NZ_CADFFX010000024.1"/>
</dbReference>
<dbReference type="Proteomes" id="UP000027466">
    <property type="component" value="Unassembled WGS sequence"/>
</dbReference>
<evidence type="ECO:0000313" key="2">
    <source>
        <dbReference type="Proteomes" id="UP000027466"/>
    </source>
</evidence>
<organism evidence="1 2">
    <name type="scientific">Caballeronia glathei</name>
    <dbReference type="NCBI Taxonomy" id="60547"/>
    <lineage>
        <taxon>Bacteria</taxon>
        <taxon>Pseudomonadati</taxon>
        <taxon>Pseudomonadota</taxon>
        <taxon>Betaproteobacteria</taxon>
        <taxon>Burkholderiales</taxon>
        <taxon>Burkholderiaceae</taxon>
        <taxon>Caballeronia</taxon>
    </lineage>
</organism>
<proteinExistence type="predicted"/>
<name>A0A069PXA0_9BURK</name>
<protein>
    <submittedName>
        <fullName evidence="1">Uncharacterized protein</fullName>
    </submittedName>
</protein>
<keyword evidence="2" id="KW-1185">Reference proteome</keyword>
<dbReference type="EMBL" id="JFHC01000021">
    <property type="protein sequence ID" value="KDR42021.1"/>
    <property type="molecule type" value="Genomic_DNA"/>
</dbReference>